<accession>A0AB73MM58</accession>
<feature type="region of interest" description="Disordered" evidence="1">
    <location>
        <begin position="42"/>
        <end position="65"/>
    </location>
</feature>
<protein>
    <submittedName>
        <fullName evidence="2">Uncharacterized protein</fullName>
    </submittedName>
</protein>
<proteinExistence type="predicted"/>
<sequence>MISLSKNPNFRNYNDFISDLEYNSVYCFITFRLARGGLVKTRSKPVSANHHSQTPETSLPIELKF</sequence>
<feature type="compositionally biased region" description="Polar residues" evidence="1">
    <location>
        <begin position="44"/>
        <end position="57"/>
    </location>
</feature>
<organism evidence="2 3">
    <name type="scientific">Leptospira santarosai</name>
    <dbReference type="NCBI Taxonomy" id="28183"/>
    <lineage>
        <taxon>Bacteria</taxon>
        <taxon>Pseudomonadati</taxon>
        <taxon>Spirochaetota</taxon>
        <taxon>Spirochaetia</taxon>
        <taxon>Leptospirales</taxon>
        <taxon>Leptospiraceae</taxon>
        <taxon>Leptospira</taxon>
    </lineage>
</organism>
<dbReference type="EMBL" id="MTSU01000010">
    <property type="protein sequence ID" value="ONF92700.1"/>
    <property type="molecule type" value="Genomic_DNA"/>
</dbReference>
<evidence type="ECO:0000256" key="1">
    <source>
        <dbReference type="SAM" id="MobiDB-lite"/>
    </source>
</evidence>
<comment type="caution">
    <text evidence="2">The sequence shown here is derived from an EMBL/GenBank/DDBJ whole genome shotgun (WGS) entry which is preliminary data.</text>
</comment>
<gene>
    <name evidence="2" type="ORF">BWD14_12350</name>
</gene>
<reference evidence="2 3" key="1">
    <citation type="submission" date="2017-01" db="EMBL/GenBank/DDBJ databases">
        <title>Comparative genomic analysis of Brazilian Leptospira santarosai.</title>
        <authorList>
            <person name="Moreno L.Z."/>
            <person name="Miraglia F."/>
            <person name="Kremer F.S."/>
            <person name="Eslabao M.R."/>
            <person name="Lilenbaum W."/>
            <person name="Dellagostin O.A."/>
            <person name="Moreno A.M."/>
        </authorList>
    </citation>
    <scope>NUCLEOTIDE SEQUENCE [LARGE SCALE GENOMIC DNA]</scope>
    <source>
        <strain evidence="2 3">M52/8-19</strain>
    </source>
</reference>
<dbReference type="Proteomes" id="UP000189337">
    <property type="component" value="Unassembled WGS sequence"/>
</dbReference>
<evidence type="ECO:0000313" key="2">
    <source>
        <dbReference type="EMBL" id="ONF92700.1"/>
    </source>
</evidence>
<name>A0AB73MM58_9LEPT</name>
<evidence type="ECO:0000313" key="3">
    <source>
        <dbReference type="Proteomes" id="UP000189337"/>
    </source>
</evidence>
<dbReference type="AlphaFoldDB" id="A0AB73MM58"/>